<keyword evidence="1" id="KW-0472">Membrane</keyword>
<dbReference type="STRING" id="1206085.SAMN05443575_3358"/>
<reference evidence="2 3" key="1">
    <citation type="submission" date="2016-11" db="EMBL/GenBank/DDBJ databases">
        <authorList>
            <person name="Jaros S."/>
            <person name="Januszkiewicz K."/>
            <person name="Wedrychowicz H."/>
        </authorList>
    </citation>
    <scope>NUCLEOTIDE SEQUENCE [LARGE SCALE GENOMIC DNA]</scope>
    <source>
        <strain evidence="2 3">DSM 45627</strain>
    </source>
</reference>
<feature type="transmembrane region" description="Helical" evidence="1">
    <location>
        <begin position="27"/>
        <end position="43"/>
    </location>
</feature>
<dbReference type="Proteomes" id="UP000186132">
    <property type="component" value="Unassembled WGS sequence"/>
</dbReference>
<dbReference type="EMBL" id="FQVU01000005">
    <property type="protein sequence ID" value="SHH17786.1"/>
    <property type="molecule type" value="Genomic_DNA"/>
</dbReference>
<proteinExistence type="predicted"/>
<name>A0A1M5QV89_9ACTN</name>
<sequence length="47" mass="4880">MLLILLLVLAVVTGVLGAVIKGAFWLFIITALLLVGAFVAGKARSRA</sequence>
<accession>A0A1M5QV89</accession>
<dbReference type="AlphaFoldDB" id="A0A1M5QV89"/>
<keyword evidence="1" id="KW-0812">Transmembrane</keyword>
<evidence type="ECO:0000313" key="2">
    <source>
        <dbReference type="EMBL" id="SHH17786.1"/>
    </source>
</evidence>
<organism evidence="2 3">
    <name type="scientific">Jatrophihabitans endophyticus</name>
    <dbReference type="NCBI Taxonomy" id="1206085"/>
    <lineage>
        <taxon>Bacteria</taxon>
        <taxon>Bacillati</taxon>
        <taxon>Actinomycetota</taxon>
        <taxon>Actinomycetes</taxon>
        <taxon>Jatrophihabitantales</taxon>
        <taxon>Jatrophihabitantaceae</taxon>
        <taxon>Jatrophihabitans</taxon>
    </lineage>
</organism>
<gene>
    <name evidence="2" type="ORF">SAMN05443575_3358</name>
</gene>
<evidence type="ECO:0000256" key="1">
    <source>
        <dbReference type="SAM" id="Phobius"/>
    </source>
</evidence>
<keyword evidence="1" id="KW-1133">Transmembrane helix</keyword>
<keyword evidence="3" id="KW-1185">Reference proteome</keyword>
<protein>
    <submittedName>
        <fullName evidence="2">Uncharacterized protein</fullName>
    </submittedName>
</protein>
<evidence type="ECO:0000313" key="3">
    <source>
        <dbReference type="Proteomes" id="UP000186132"/>
    </source>
</evidence>
<dbReference type="RefSeq" id="WP_200800273.1">
    <property type="nucleotide sequence ID" value="NZ_FQVU01000005.1"/>
</dbReference>